<sequence length="310" mass="33868">MADYFIGPERENLHGHLSNKIPPALRIRSGDTVTFSTLEGDWRLERPAKPESSSGLFFPRKLPEDCGHALCGPIYIEGARPGMTLAAHLEKIVPSDWGWSRVGDGDLDHLRRIECQEGEYFLIWDLDKKRGTCRSHRGHQVAMSPFMGVLAVAPDSVEPVSTHPPGLHGANLDCRELIEGSTLYLPIFTEGALFSVGDGHAAQGDGESGCTAIECPMKEVRIRLEIQEGSFGSPVADTPGGWVAFGFSESLTDASYNALGNMALLMERLYGYEYREALSMCSVAVNLRITQIVNGIRGVHAILPKGSIFQ</sequence>
<evidence type="ECO:0008006" key="3">
    <source>
        <dbReference type="Google" id="ProtNLM"/>
    </source>
</evidence>
<dbReference type="PaxDb" id="411902-CLOBOL_02845"/>
<dbReference type="PANTHER" id="PTHR31891:SF1">
    <property type="entry name" value="FORMAMIDASE C869.04-RELATED"/>
    <property type="match status" value="1"/>
</dbReference>
<name>A8RQW4_ENTBW</name>
<dbReference type="HOGENOM" id="CLU_032013_2_1_9"/>
<dbReference type="AlphaFoldDB" id="A8RQW4"/>
<protein>
    <recommendedName>
        <fullName evidence="3">Acetamidase</fullName>
    </recommendedName>
</protein>
<proteinExistence type="predicted"/>
<organism evidence="1 2">
    <name type="scientific">Enterocloster bolteae (strain ATCC BAA-613 / DSM 15670 / CCUG 46953 / JCM 12243 / WAL 16351)</name>
    <name type="common">Clostridium bolteae</name>
    <dbReference type="NCBI Taxonomy" id="411902"/>
    <lineage>
        <taxon>Bacteria</taxon>
        <taxon>Bacillati</taxon>
        <taxon>Bacillota</taxon>
        <taxon>Clostridia</taxon>
        <taxon>Lachnospirales</taxon>
        <taxon>Lachnospiraceae</taxon>
        <taxon>Enterocloster</taxon>
    </lineage>
</organism>
<dbReference type="SUPFAM" id="SSF141130">
    <property type="entry name" value="Acetamidase/Formamidase-like"/>
    <property type="match status" value="1"/>
</dbReference>
<dbReference type="Proteomes" id="UP000005396">
    <property type="component" value="Unassembled WGS sequence"/>
</dbReference>
<dbReference type="RefSeq" id="WP_002565443.1">
    <property type="nucleotide sequence ID" value="NZ_DS480683.1"/>
</dbReference>
<dbReference type="eggNOG" id="COG2421">
    <property type="taxonomic scope" value="Bacteria"/>
</dbReference>
<dbReference type="Gene3D" id="3.10.28.20">
    <property type="entry name" value="Acetamidase/Formamidase-like domains"/>
    <property type="match status" value="1"/>
</dbReference>
<reference evidence="1 2" key="2">
    <citation type="submission" date="2007-09" db="EMBL/GenBank/DDBJ databases">
        <title>Draft genome sequence of Clostridium bolteae (ATCC BAA-613).</title>
        <authorList>
            <person name="Sudarsanam P."/>
            <person name="Ley R."/>
            <person name="Guruge J."/>
            <person name="Turnbaugh P.J."/>
            <person name="Mahowald M."/>
            <person name="Liep D."/>
            <person name="Gordon J."/>
        </authorList>
    </citation>
    <scope>NUCLEOTIDE SEQUENCE [LARGE SCALE GENOMIC DNA]</scope>
    <source>
        <strain evidence="2">ATCC BAA-613 / DSM 15670 / CCUG 46953 / JCM 12243 / WAL 16351</strain>
    </source>
</reference>
<evidence type="ECO:0000313" key="1">
    <source>
        <dbReference type="EMBL" id="EDP16931.1"/>
    </source>
</evidence>
<reference evidence="1 2" key="1">
    <citation type="submission" date="2007-08" db="EMBL/GenBank/DDBJ databases">
        <authorList>
            <person name="Fulton L."/>
            <person name="Clifton S."/>
            <person name="Fulton B."/>
            <person name="Xu J."/>
            <person name="Minx P."/>
            <person name="Pepin K.H."/>
            <person name="Johnson M."/>
            <person name="Thiruvilangam P."/>
            <person name="Bhonagiri V."/>
            <person name="Nash W.E."/>
            <person name="Mardis E.R."/>
            <person name="Wilson R.K."/>
        </authorList>
    </citation>
    <scope>NUCLEOTIDE SEQUENCE [LARGE SCALE GENOMIC DNA]</scope>
    <source>
        <strain evidence="2">ATCC BAA-613 / DSM 15670 / CCUG 46953 / JCM 12243 / WAL 16351</strain>
    </source>
</reference>
<dbReference type="PANTHER" id="PTHR31891">
    <property type="entry name" value="FORMAMIDASE C869.04-RELATED"/>
    <property type="match status" value="1"/>
</dbReference>
<comment type="caution">
    <text evidence="1">The sequence shown here is derived from an EMBL/GenBank/DDBJ whole genome shotgun (WGS) entry which is preliminary data.</text>
</comment>
<dbReference type="Gene3D" id="2.60.120.580">
    <property type="entry name" value="Acetamidase/Formamidase-like domains"/>
    <property type="match status" value="2"/>
</dbReference>
<accession>A8RQW4</accession>
<dbReference type="InterPro" id="IPR004304">
    <property type="entry name" value="FmdA_AmdA"/>
</dbReference>
<dbReference type="EMBL" id="ABCC02000026">
    <property type="protein sequence ID" value="EDP16931.1"/>
    <property type="molecule type" value="Genomic_DNA"/>
</dbReference>
<evidence type="ECO:0000313" key="2">
    <source>
        <dbReference type="Proteomes" id="UP000005396"/>
    </source>
</evidence>
<gene>
    <name evidence="1" type="ORF">CLOBOL_02845</name>
</gene>
<dbReference type="Pfam" id="PF03069">
    <property type="entry name" value="FmdA_AmdA"/>
    <property type="match status" value="2"/>
</dbReference>
<dbReference type="GO" id="GO:0016811">
    <property type="term" value="F:hydrolase activity, acting on carbon-nitrogen (but not peptide) bonds, in linear amides"/>
    <property type="evidence" value="ECO:0007669"/>
    <property type="project" value="InterPro"/>
</dbReference>